<protein>
    <recommendedName>
        <fullName evidence="3">DNA topoisomerase (ATP-hydrolyzing)</fullName>
        <ecNumber evidence="3">5.6.2.2</ecNumber>
    </recommendedName>
</protein>
<dbReference type="PROSITE" id="PS52040">
    <property type="entry name" value="TOPO_IIA"/>
    <property type="match status" value="1"/>
</dbReference>
<dbReference type="GO" id="GO:0000819">
    <property type="term" value="P:sister chromatid segregation"/>
    <property type="evidence" value="ECO:0007669"/>
    <property type="project" value="TreeGrafter"/>
</dbReference>
<accession>A0A812M9L2</accession>
<evidence type="ECO:0000256" key="8">
    <source>
        <dbReference type="ARBA" id="ARBA00023235"/>
    </source>
</evidence>
<reference evidence="11" key="1">
    <citation type="submission" date="2021-02" db="EMBL/GenBank/DDBJ databases">
        <authorList>
            <person name="Dougan E. K."/>
            <person name="Rhodes N."/>
            <person name="Thang M."/>
            <person name="Chan C."/>
        </authorList>
    </citation>
    <scope>NUCLEOTIDE SEQUENCE</scope>
</reference>
<evidence type="ECO:0000256" key="7">
    <source>
        <dbReference type="ARBA" id="ARBA00023125"/>
    </source>
</evidence>
<sequence length="71" mass="7823">MVDGLKPGQRKVLFGAFLKKLTNEVKVAQLSGFVAEKSAYHHGETSLQGTIIGMAFSPVPSRKFMRLRGFL</sequence>
<keyword evidence="6" id="KW-0799">Topoisomerase</keyword>
<comment type="caution">
    <text evidence="9">Lacks conserved residue(s) required for the propagation of feature annotation.</text>
</comment>
<evidence type="ECO:0000256" key="9">
    <source>
        <dbReference type="PROSITE-ProRule" id="PRU01384"/>
    </source>
</evidence>
<keyword evidence="5" id="KW-0067">ATP-binding</keyword>
<dbReference type="EMBL" id="CAJNJA010010454">
    <property type="protein sequence ID" value="CAE7257756.1"/>
    <property type="molecule type" value="Genomic_DNA"/>
</dbReference>
<dbReference type="Proteomes" id="UP000601435">
    <property type="component" value="Unassembled WGS sequence"/>
</dbReference>
<dbReference type="InterPro" id="IPR002205">
    <property type="entry name" value="Topo_IIA_dom_A"/>
</dbReference>
<dbReference type="OrthoDB" id="276498at2759"/>
<dbReference type="InterPro" id="IPR050634">
    <property type="entry name" value="DNA_Topoisomerase_II"/>
</dbReference>
<evidence type="ECO:0000259" key="10">
    <source>
        <dbReference type="PROSITE" id="PS52040"/>
    </source>
</evidence>
<evidence type="ECO:0000256" key="5">
    <source>
        <dbReference type="ARBA" id="ARBA00022840"/>
    </source>
</evidence>
<evidence type="ECO:0000256" key="1">
    <source>
        <dbReference type="ARBA" id="ARBA00000185"/>
    </source>
</evidence>
<comment type="cofactor">
    <cofactor evidence="2">
        <name>Mg(2+)</name>
        <dbReference type="ChEBI" id="CHEBI:18420"/>
    </cofactor>
</comment>
<evidence type="ECO:0000313" key="11">
    <source>
        <dbReference type="EMBL" id="CAE7257756.1"/>
    </source>
</evidence>
<dbReference type="EC" id="5.6.2.2" evidence="3"/>
<comment type="caution">
    <text evidence="11">The sequence shown here is derived from an EMBL/GenBank/DDBJ whole genome shotgun (WGS) entry which is preliminary data.</text>
</comment>
<dbReference type="GO" id="GO:0005634">
    <property type="term" value="C:nucleus"/>
    <property type="evidence" value="ECO:0007669"/>
    <property type="project" value="TreeGrafter"/>
</dbReference>
<dbReference type="GO" id="GO:0000712">
    <property type="term" value="P:resolution of meiotic recombination intermediates"/>
    <property type="evidence" value="ECO:0007669"/>
    <property type="project" value="TreeGrafter"/>
</dbReference>
<dbReference type="PANTHER" id="PTHR10169">
    <property type="entry name" value="DNA TOPOISOMERASE/GYRASE"/>
    <property type="match status" value="1"/>
</dbReference>
<keyword evidence="12" id="KW-1185">Reference proteome</keyword>
<dbReference type="Pfam" id="PF00521">
    <property type="entry name" value="DNA_topoisoIV"/>
    <property type="match status" value="1"/>
</dbReference>
<dbReference type="InterPro" id="IPR013758">
    <property type="entry name" value="Topo_IIA_A/C_ab"/>
</dbReference>
<dbReference type="GO" id="GO:0003677">
    <property type="term" value="F:DNA binding"/>
    <property type="evidence" value="ECO:0007669"/>
    <property type="project" value="UniProtKB-UniRule"/>
</dbReference>
<keyword evidence="4" id="KW-0547">Nucleotide-binding</keyword>
<name>A0A812M9L2_9DINO</name>
<dbReference type="PANTHER" id="PTHR10169:SF38">
    <property type="entry name" value="DNA TOPOISOMERASE 2"/>
    <property type="match status" value="1"/>
</dbReference>
<feature type="domain" description="Topo IIA-type catalytic" evidence="10">
    <location>
        <begin position="1"/>
        <end position="71"/>
    </location>
</feature>
<dbReference type="GO" id="GO:0006265">
    <property type="term" value="P:DNA topological change"/>
    <property type="evidence" value="ECO:0007669"/>
    <property type="project" value="InterPro"/>
</dbReference>
<dbReference type="InterPro" id="IPR013760">
    <property type="entry name" value="Topo_IIA-like_dom_sf"/>
</dbReference>
<evidence type="ECO:0000256" key="4">
    <source>
        <dbReference type="ARBA" id="ARBA00022741"/>
    </source>
</evidence>
<dbReference type="AlphaFoldDB" id="A0A812M9L2"/>
<evidence type="ECO:0000313" key="12">
    <source>
        <dbReference type="Proteomes" id="UP000601435"/>
    </source>
</evidence>
<evidence type="ECO:0000256" key="6">
    <source>
        <dbReference type="ARBA" id="ARBA00023029"/>
    </source>
</evidence>
<dbReference type="GO" id="GO:0005524">
    <property type="term" value="F:ATP binding"/>
    <property type="evidence" value="ECO:0007669"/>
    <property type="project" value="UniProtKB-KW"/>
</dbReference>
<evidence type="ECO:0000256" key="3">
    <source>
        <dbReference type="ARBA" id="ARBA00012895"/>
    </source>
</evidence>
<dbReference type="Gene3D" id="3.90.199.10">
    <property type="entry name" value="Topoisomerase II, domain 5"/>
    <property type="match status" value="1"/>
</dbReference>
<keyword evidence="8" id="KW-0413">Isomerase</keyword>
<gene>
    <name evidence="11" type="primary">top2mt</name>
    <name evidence="11" type="ORF">SNEC2469_LOCUS5743</name>
</gene>
<comment type="catalytic activity">
    <reaction evidence="1">
        <text>ATP-dependent breakage, passage and rejoining of double-stranded DNA.</text>
        <dbReference type="EC" id="5.6.2.2"/>
    </reaction>
</comment>
<proteinExistence type="predicted"/>
<dbReference type="SUPFAM" id="SSF56719">
    <property type="entry name" value="Type II DNA topoisomerase"/>
    <property type="match status" value="1"/>
</dbReference>
<dbReference type="GO" id="GO:0003918">
    <property type="term" value="F:DNA topoisomerase type II (double strand cut, ATP-hydrolyzing) activity"/>
    <property type="evidence" value="ECO:0007669"/>
    <property type="project" value="UniProtKB-EC"/>
</dbReference>
<keyword evidence="7 9" id="KW-0238">DNA-binding</keyword>
<evidence type="ECO:0000256" key="2">
    <source>
        <dbReference type="ARBA" id="ARBA00001946"/>
    </source>
</evidence>
<organism evidence="11 12">
    <name type="scientific">Symbiodinium necroappetens</name>
    <dbReference type="NCBI Taxonomy" id="1628268"/>
    <lineage>
        <taxon>Eukaryota</taxon>
        <taxon>Sar</taxon>
        <taxon>Alveolata</taxon>
        <taxon>Dinophyceae</taxon>
        <taxon>Suessiales</taxon>
        <taxon>Symbiodiniaceae</taxon>
        <taxon>Symbiodinium</taxon>
    </lineage>
</organism>